<name>E2C7L9_HARSA</name>
<dbReference type="OrthoDB" id="16729at2759"/>
<dbReference type="EMBL" id="GL453384">
    <property type="protein sequence ID" value="EFN76056.1"/>
    <property type="molecule type" value="Genomic_DNA"/>
</dbReference>
<dbReference type="InParanoid" id="E2C7L9"/>
<dbReference type="GO" id="GO:0005869">
    <property type="term" value="C:dynactin complex"/>
    <property type="evidence" value="ECO:0007669"/>
    <property type="project" value="InterPro"/>
</dbReference>
<accession>E2C7L9</accession>
<dbReference type="OMA" id="NILHVNT"/>
<protein>
    <submittedName>
        <fullName evidence="1">Dynactin subunit 3</fullName>
    </submittedName>
</protein>
<dbReference type="PANTHER" id="PTHR28360:SF1">
    <property type="entry name" value="DYNACTIN SUBUNIT 3"/>
    <property type="match status" value="1"/>
</dbReference>
<evidence type="ECO:0000313" key="1">
    <source>
        <dbReference type="EMBL" id="EFN76056.1"/>
    </source>
</evidence>
<keyword evidence="2" id="KW-1185">Reference proteome</keyword>
<dbReference type="STRING" id="610380.E2C7L9"/>
<evidence type="ECO:0000313" key="2">
    <source>
        <dbReference type="Proteomes" id="UP000008237"/>
    </source>
</evidence>
<dbReference type="Proteomes" id="UP000008237">
    <property type="component" value="Unassembled WGS sequence"/>
</dbReference>
<reference evidence="1 2" key="1">
    <citation type="journal article" date="2010" name="Science">
        <title>Genomic comparison of the ants Camponotus floridanus and Harpegnathos saltator.</title>
        <authorList>
            <person name="Bonasio R."/>
            <person name="Zhang G."/>
            <person name="Ye C."/>
            <person name="Mutti N.S."/>
            <person name="Fang X."/>
            <person name="Qin N."/>
            <person name="Donahue G."/>
            <person name="Yang P."/>
            <person name="Li Q."/>
            <person name="Li C."/>
            <person name="Zhang P."/>
            <person name="Huang Z."/>
            <person name="Berger S.L."/>
            <person name="Reinberg D."/>
            <person name="Wang J."/>
            <person name="Liebig J."/>
        </authorList>
    </citation>
    <scope>NUCLEOTIDE SEQUENCE [LARGE SCALE GENOMIC DNA]</scope>
    <source>
        <strain evidence="1 2">R22 G/1</strain>
    </source>
</reference>
<gene>
    <name evidence="1" type="ORF">EAI_07776</name>
</gene>
<dbReference type="Pfam" id="PF07426">
    <property type="entry name" value="Dynactin_p22"/>
    <property type="match status" value="1"/>
</dbReference>
<dbReference type="GO" id="GO:0061640">
    <property type="term" value="P:cytoskeleton-dependent cytokinesis"/>
    <property type="evidence" value="ECO:0007669"/>
    <property type="project" value="InterPro"/>
</dbReference>
<dbReference type="InterPro" id="IPR009991">
    <property type="entry name" value="DCTN3"/>
</dbReference>
<proteinExistence type="predicted"/>
<dbReference type="AlphaFoldDB" id="E2C7L9"/>
<dbReference type="PANTHER" id="PTHR28360">
    <property type="entry name" value="DYNACTIN SUBUNIT 3"/>
    <property type="match status" value="1"/>
</dbReference>
<sequence>MSSIKLLEDRIANLEKQAYGPNKAVNIDDPAPLNAVIDRLLDVNSLISSALSGREKPNAVIKRLPELNGYLDPVSEDIEMPTSAKTQLLLTMESEIMENHKLLTKMQELMPVLESERIKDVPEFNNTFNKLSLSYLKAYEDSEELSAHVHDLLSKYNAVISSISESLISLDVAITATEMAAMPKKQMEDD</sequence>
<organism evidence="2">
    <name type="scientific">Harpegnathos saltator</name>
    <name type="common">Jerdon's jumping ant</name>
    <dbReference type="NCBI Taxonomy" id="610380"/>
    <lineage>
        <taxon>Eukaryota</taxon>
        <taxon>Metazoa</taxon>
        <taxon>Ecdysozoa</taxon>
        <taxon>Arthropoda</taxon>
        <taxon>Hexapoda</taxon>
        <taxon>Insecta</taxon>
        <taxon>Pterygota</taxon>
        <taxon>Neoptera</taxon>
        <taxon>Endopterygota</taxon>
        <taxon>Hymenoptera</taxon>
        <taxon>Apocrita</taxon>
        <taxon>Aculeata</taxon>
        <taxon>Formicoidea</taxon>
        <taxon>Formicidae</taxon>
        <taxon>Ponerinae</taxon>
        <taxon>Ponerini</taxon>
        <taxon>Harpegnathos</taxon>
    </lineage>
</organism>